<keyword evidence="2" id="KW-1185">Reference proteome</keyword>
<proteinExistence type="predicted"/>
<dbReference type="Gene3D" id="3.40.50.450">
    <property type="match status" value="1"/>
</dbReference>
<evidence type="ECO:0000313" key="1">
    <source>
        <dbReference type="EMBL" id="ARW57604.1"/>
    </source>
</evidence>
<organism evidence="1 2">
    <name type="scientific">Serratia phage CHI14</name>
    <dbReference type="NCBI Taxonomy" id="2006941"/>
    <lineage>
        <taxon>Viruses</taxon>
        <taxon>Duplodnaviria</taxon>
        <taxon>Heunggongvirae</taxon>
        <taxon>Uroviricota</taxon>
        <taxon>Caudoviricetes</taxon>
        <taxon>Pantevenvirales</taxon>
        <taxon>Straboviridae</taxon>
        <taxon>Tevenvirinae</taxon>
        <taxon>Winklervirus</taxon>
        <taxon>Winklervirus chi14</taxon>
    </lineage>
</organism>
<reference evidence="1 2" key="1">
    <citation type="submission" date="2017-04" db="EMBL/GenBank/DDBJ databases">
        <title>Environmental T4-family bacteriophages evolve to escape abortive infection via multiple routes in a bacterial host employing altruistic suicide through Type III toxin-antitoxin systems.</title>
        <authorList>
            <person name="Chen B."/>
            <person name="Salmond G.P.C."/>
            <person name="Akusobi C."/>
            <person name="Fang X."/>
        </authorList>
    </citation>
    <scope>NUCLEOTIDE SEQUENCE [LARGE SCALE GENOMIC DNA]</scope>
</reference>
<dbReference type="GeneID" id="40085590"/>
<sequence length="183" mass="20273">MKRVALIGSRETPQHILRLMSKAGYGLSSSGCFGISGGAPGADTAWLASYGSNKQIIIPHNGFNGLTNKMQGVILWQDLPNEGKIKSVVHAREFVPDYEDRSKTVQILLARDANQVLGEKCDNPVDAVFYWAPEQHGKIKGGTRVAVYIARKFGIATFNLAFRNVLENFKSKYEPEPFDIFKL</sequence>
<dbReference type="OrthoDB" id="24011at10239"/>
<evidence type="ECO:0008006" key="3">
    <source>
        <dbReference type="Google" id="ProtNLM"/>
    </source>
</evidence>
<dbReference type="EMBL" id="MF036690">
    <property type="protein sequence ID" value="ARW57604.1"/>
    <property type="molecule type" value="Genomic_DNA"/>
</dbReference>
<accession>A0A1Z1LXP3</accession>
<protein>
    <recommendedName>
        <fullName evidence="3">DNA recombination-mediator protein A</fullName>
    </recommendedName>
</protein>
<evidence type="ECO:0000313" key="2">
    <source>
        <dbReference type="Proteomes" id="UP000225148"/>
    </source>
</evidence>
<dbReference type="RefSeq" id="YP_009609506.1">
    <property type="nucleotide sequence ID" value="NC_041996.1"/>
</dbReference>
<dbReference type="KEGG" id="vg:40085590"/>
<dbReference type="Proteomes" id="UP000225148">
    <property type="component" value="Segment"/>
</dbReference>
<name>A0A1Z1LXP3_9CAUD</name>